<accession>A0A8J3A6Z4</accession>
<reference evidence="1" key="1">
    <citation type="journal article" date="2014" name="Int. J. Syst. Evol. Microbiol.">
        <title>Complete genome sequence of Corynebacterium casei LMG S-19264T (=DSM 44701T), isolated from a smear-ripened cheese.</title>
        <authorList>
            <consortium name="US DOE Joint Genome Institute (JGI-PGF)"/>
            <person name="Walter F."/>
            <person name="Albersmeier A."/>
            <person name="Kalinowski J."/>
            <person name="Ruckert C."/>
        </authorList>
    </citation>
    <scope>NUCLEOTIDE SEQUENCE</scope>
    <source>
        <strain evidence="1">CGMCC 1.14984</strain>
    </source>
</reference>
<protein>
    <submittedName>
        <fullName evidence="1">Uncharacterized protein</fullName>
    </submittedName>
</protein>
<dbReference type="AlphaFoldDB" id="A0A8J3A6Z4"/>
<gene>
    <name evidence="1" type="ORF">GCM10011355_33560</name>
</gene>
<reference evidence="1" key="2">
    <citation type="submission" date="2020-09" db="EMBL/GenBank/DDBJ databases">
        <authorList>
            <person name="Sun Q."/>
            <person name="Zhou Y."/>
        </authorList>
    </citation>
    <scope>NUCLEOTIDE SEQUENCE</scope>
    <source>
        <strain evidence="1">CGMCC 1.14984</strain>
    </source>
</reference>
<dbReference type="EMBL" id="BMGZ01000005">
    <property type="protein sequence ID" value="GGI01880.1"/>
    <property type="molecule type" value="Genomic_DNA"/>
</dbReference>
<name>A0A8J3A6Z4_9PROT</name>
<proteinExistence type="predicted"/>
<comment type="caution">
    <text evidence="1">The sequence shown here is derived from an EMBL/GenBank/DDBJ whole genome shotgun (WGS) entry which is preliminary data.</text>
</comment>
<dbReference type="Proteomes" id="UP000621856">
    <property type="component" value="Unassembled WGS sequence"/>
</dbReference>
<organism evidence="1 2">
    <name type="scientific">Aquisalinus luteolus</name>
    <dbReference type="NCBI Taxonomy" id="1566827"/>
    <lineage>
        <taxon>Bacteria</taxon>
        <taxon>Pseudomonadati</taxon>
        <taxon>Pseudomonadota</taxon>
        <taxon>Alphaproteobacteria</taxon>
        <taxon>Parvularculales</taxon>
        <taxon>Parvularculaceae</taxon>
        <taxon>Aquisalinus</taxon>
    </lineage>
</organism>
<evidence type="ECO:0000313" key="1">
    <source>
        <dbReference type="EMBL" id="GGI01880.1"/>
    </source>
</evidence>
<sequence>MVSASHALKPKAAVTDNITLRIMGSLSISLGGDYAAAWLTVKQI</sequence>
<evidence type="ECO:0000313" key="2">
    <source>
        <dbReference type="Proteomes" id="UP000621856"/>
    </source>
</evidence>